<keyword evidence="1" id="KW-0812">Transmembrane</keyword>
<keyword evidence="1" id="KW-0472">Membrane</keyword>
<evidence type="ECO:0000313" key="2">
    <source>
        <dbReference type="EMBL" id="CAH1229814.1"/>
    </source>
</evidence>
<dbReference type="EMBL" id="CAKMMW010000034">
    <property type="protein sequence ID" value="CAH1229814.1"/>
    <property type="molecule type" value="Genomic_DNA"/>
</dbReference>
<sequence length="256" mass="28924">MLKRKVLSAFFSSSYFVLFLSSLDGYNELQNDTFGYLANIWLGMFIYSLYTFAIVFVYGIGVSMLIESLLNKANVRIMRLFSGFLHILFGAIGGLVFMNVRSLVFGGAVSLLFFIVDETYKKILQARKTLVIASLLPICFALFSFILYHPYWKQEDAKFTANQAAQFAVSSKGTYNSLFPDELNKVIETIKDDYVVTRSTDVEKIGSGDYRVKLIEKWHKTGTSGERITYYHVQRKEGGTSLDAAGSSGDTIPYKY</sequence>
<accession>A0ABM9CXX4</accession>
<keyword evidence="3" id="KW-1185">Reference proteome</keyword>
<feature type="transmembrane region" description="Helical" evidence="1">
    <location>
        <begin position="77"/>
        <end position="97"/>
    </location>
</feature>
<reference evidence="2" key="1">
    <citation type="submission" date="2022-01" db="EMBL/GenBank/DDBJ databases">
        <authorList>
            <person name="Criscuolo A."/>
        </authorList>
    </citation>
    <scope>NUCLEOTIDE SEQUENCE</scope>
    <source>
        <strain evidence="2">CIP111891</strain>
    </source>
</reference>
<feature type="transmembrane region" description="Helical" evidence="1">
    <location>
        <begin position="132"/>
        <end position="152"/>
    </location>
</feature>
<feature type="transmembrane region" description="Helical" evidence="1">
    <location>
        <begin position="41"/>
        <end position="65"/>
    </location>
</feature>
<keyword evidence="1" id="KW-1133">Transmembrane helix</keyword>
<proteinExistence type="predicted"/>
<name>A0ABM9CXX4_9BACL</name>
<gene>
    <name evidence="2" type="ORF">PAECIP111891_06558</name>
</gene>
<protein>
    <submittedName>
        <fullName evidence="2">Uncharacterized protein</fullName>
    </submittedName>
</protein>
<dbReference type="Proteomes" id="UP000838821">
    <property type="component" value="Unassembled WGS sequence"/>
</dbReference>
<comment type="caution">
    <text evidence="2">The sequence shown here is derived from an EMBL/GenBank/DDBJ whole genome shotgun (WGS) entry which is preliminary data.</text>
</comment>
<evidence type="ECO:0000313" key="3">
    <source>
        <dbReference type="Proteomes" id="UP000838821"/>
    </source>
</evidence>
<evidence type="ECO:0000256" key="1">
    <source>
        <dbReference type="SAM" id="Phobius"/>
    </source>
</evidence>
<dbReference type="RefSeq" id="WP_236292886.1">
    <property type="nucleotide sequence ID" value="NZ_CAKMMW010000034.1"/>
</dbReference>
<organism evidence="2 3">
    <name type="scientific">Paenibacillus allorhizoplanae</name>
    <dbReference type="NCBI Taxonomy" id="2905648"/>
    <lineage>
        <taxon>Bacteria</taxon>
        <taxon>Bacillati</taxon>
        <taxon>Bacillota</taxon>
        <taxon>Bacilli</taxon>
        <taxon>Bacillales</taxon>
        <taxon>Paenibacillaceae</taxon>
        <taxon>Paenibacillus</taxon>
    </lineage>
</organism>